<evidence type="ECO:0000313" key="2">
    <source>
        <dbReference type="EMBL" id="AAO73249.1"/>
    </source>
</evidence>
<dbReference type="Proteomes" id="UP000000763">
    <property type="component" value="Chromosome 3"/>
</dbReference>
<dbReference type="SUPFAM" id="SSF51735">
    <property type="entry name" value="NAD(P)-binding Rossmann-fold domains"/>
    <property type="match status" value="1"/>
</dbReference>
<evidence type="ECO:0008006" key="4">
    <source>
        <dbReference type="Google" id="ProtNLM"/>
    </source>
</evidence>
<sequence>MRPCSSGSAPTGARRGGCMRRERGGARWCGKCRSSGSGSDGSSGGGKRQAAAKSSSKKRQPQRQRQQQQQQAAGSSRKSGSRQQQHPHPPPRPCLLSAHLASSFFSAAAPKSARRGDLLLVSSVEPLPAASVAAAQPFRTRASSETTMLVTGATGYIGCFVVRELLRWGHPVVTDSLSRAPGAAWAAAMAPTSWSRTSAPPASSSPTSPRRARSSLTCSRVAPSTPRSATLLPRQPRRWRPGLVARGRWEKDGRRRKMKRMDGKSDGSGTVLIL</sequence>
<proteinExistence type="predicted"/>
<protein>
    <recommendedName>
        <fullName evidence="4">NAD-dependent epimerase/dehydratase domain-containing protein</fullName>
    </recommendedName>
</protein>
<feature type="compositionally biased region" description="Low complexity" evidence="1">
    <location>
        <begin position="190"/>
        <end position="209"/>
    </location>
</feature>
<feature type="region of interest" description="Disordered" evidence="1">
    <location>
        <begin position="1"/>
        <end position="95"/>
    </location>
</feature>
<dbReference type="InterPro" id="IPR036291">
    <property type="entry name" value="NAD(P)-bd_dom_sf"/>
</dbReference>
<evidence type="ECO:0000313" key="3">
    <source>
        <dbReference type="Proteomes" id="UP000000763"/>
    </source>
</evidence>
<gene>
    <name evidence="2" type="ORF">OSJNBb0047D08.23</name>
</gene>
<accession>Q10IH7</accession>
<reference evidence="3" key="1">
    <citation type="journal article" date="2005" name="Nature">
        <title>The map-based sequence of the rice genome.</title>
        <authorList>
            <consortium name="International rice genome sequencing project (IRGSP)"/>
            <person name="Matsumoto T."/>
            <person name="Wu J."/>
            <person name="Kanamori H."/>
            <person name="Katayose Y."/>
            <person name="Fujisawa M."/>
            <person name="Namiki N."/>
            <person name="Mizuno H."/>
            <person name="Yamamoto K."/>
            <person name="Antonio B.A."/>
            <person name="Baba T."/>
            <person name="Sakata K."/>
            <person name="Nagamura Y."/>
            <person name="Aoki H."/>
            <person name="Arikawa K."/>
            <person name="Arita K."/>
            <person name="Bito T."/>
            <person name="Chiden Y."/>
            <person name="Fujitsuka N."/>
            <person name="Fukunaka R."/>
            <person name="Hamada M."/>
            <person name="Harada C."/>
            <person name="Hayashi A."/>
            <person name="Hijishita S."/>
            <person name="Honda M."/>
            <person name="Hosokawa S."/>
            <person name="Ichikawa Y."/>
            <person name="Idonuma A."/>
            <person name="Iijima M."/>
            <person name="Ikeda M."/>
            <person name="Ikeno M."/>
            <person name="Ito K."/>
            <person name="Ito S."/>
            <person name="Ito T."/>
            <person name="Ito Y."/>
            <person name="Ito Y."/>
            <person name="Iwabuchi A."/>
            <person name="Kamiya K."/>
            <person name="Karasawa W."/>
            <person name="Kurita K."/>
            <person name="Katagiri S."/>
            <person name="Kikuta A."/>
            <person name="Kobayashi H."/>
            <person name="Kobayashi N."/>
            <person name="Machita K."/>
            <person name="Maehara T."/>
            <person name="Masukawa M."/>
            <person name="Mizubayashi T."/>
            <person name="Mukai Y."/>
            <person name="Nagasaki H."/>
            <person name="Nagata Y."/>
            <person name="Naito S."/>
            <person name="Nakashima M."/>
            <person name="Nakama Y."/>
            <person name="Nakamichi Y."/>
            <person name="Nakamura M."/>
            <person name="Meguro A."/>
            <person name="Negishi M."/>
            <person name="Ohta I."/>
            <person name="Ohta T."/>
            <person name="Okamoto M."/>
            <person name="Ono N."/>
            <person name="Saji S."/>
            <person name="Sakaguchi M."/>
            <person name="Sakai K."/>
            <person name="Shibata M."/>
            <person name="Shimokawa T."/>
            <person name="Song J."/>
            <person name="Takazaki Y."/>
            <person name="Terasawa K."/>
            <person name="Tsugane M."/>
            <person name="Tsuji K."/>
            <person name="Ueda S."/>
            <person name="Waki K."/>
            <person name="Yamagata H."/>
            <person name="Yamamoto M."/>
            <person name="Yamamoto S."/>
            <person name="Yamane H."/>
            <person name="Yoshiki S."/>
            <person name="Yoshihara R."/>
            <person name="Yukawa K."/>
            <person name="Zhong H."/>
            <person name="Yano M."/>
            <person name="Yuan Q."/>
            <person name="Ouyang S."/>
            <person name="Liu J."/>
            <person name="Jones K.M."/>
            <person name="Gansberger K."/>
            <person name="Moffat K."/>
            <person name="Hill J."/>
            <person name="Bera J."/>
            <person name="Fadrosh D."/>
            <person name="Jin S."/>
            <person name="Johri S."/>
            <person name="Kim M."/>
            <person name="Overton L."/>
            <person name="Reardon M."/>
            <person name="Tsitrin T."/>
            <person name="Vuong H."/>
            <person name="Weaver B."/>
            <person name="Ciecko A."/>
            <person name="Tallon L."/>
            <person name="Jackson J."/>
            <person name="Pai G."/>
            <person name="Aken S.V."/>
            <person name="Utterback T."/>
            <person name="Reidmuller S."/>
            <person name="Feldblyum T."/>
            <person name="Hsiao J."/>
            <person name="Zismann V."/>
            <person name="Iobst S."/>
            <person name="de Vazeille A.R."/>
            <person name="Buell C.R."/>
            <person name="Ying K."/>
            <person name="Li Y."/>
            <person name="Lu T."/>
            <person name="Huang Y."/>
            <person name="Zhao Q."/>
            <person name="Feng Q."/>
            <person name="Zhang L."/>
            <person name="Zhu J."/>
            <person name="Weng Q."/>
            <person name="Mu J."/>
            <person name="Lu Y."/>
            <person name="Fan D."/>
            <person name="Liu Y."/>
            <person name="Guan J."/>
            <person name="Zhang Y."/>
            <person name="Yu S."/>
            <person name="Liu X."/>
            <person name="Zhang Y."/>
            <person name="Hong G."/>
            <person name="Han B."/>
            <person name="Choisne N."/>
            <person name="Demange N."/>
            <person name="Orjeda G."/>
            <person name="Samain S."/>
            <person name="Cattolico L."/>
            <person name="Pelletier E."/>
            <person name="Couloux A."/>
            <person name="Segurens B."/>
            <person name="Wincker P."/>
            <person name="D'Hont A."/>
            <person name="Scarpelli C."/>
            <person name="Weissenbach J."/>
            <person name="Salanoubat M."/>
            <person name="Quetier F."/>
            <person name="Yu Y."/>
            <person name="Kim H.R."/>
            <person name="Rambo T."/>
            <person name="Currie J."/>
            <person name="Collura K."/>
            <person name="Luo M."/>
            <person name="Yang T."/>
            <person name="Ammiraju J.S.S."/>
            <person name="Engler F."/>
            <person name="Soderlund C."/>
            <person name="Wing R.A."/>
            <person name="Palmer L.E."/>
            <person name="de la Bastide M."/>
            <person name="Spiegel L."/>
            <person name="Nascimento L."/>
            <person name="Zutavern T."/>
            <person name="O'Shaughnessy A."/>
            <person name="Dike S."/>
            <person name="Dedhia N."/>
            <person name="Preston R."/>
            <person name="Balija V."/>
            <person name="McCombie W.R."/>
            <person name="Chow T."/>
            <person name="Chen H."/>
            <person name="Chung M."/>
            <person name="Chen C."/>
            <person name="Shaw J."/>
            <person name="Wu H."/>
            <person name="Hsiao K."/>
            <person name="Chao Y."/>
            <person name="Chu M."/>
            <person name="Cheng C."/>
            <person name="Hour A."/>
            <person name="Lee P."/>
            <person name="Lin S."/>
            <person name="Lin Y."/>
            <person name="Liou J."/>
            <person name="Liu S."/>
            <person name="Hsing Y."/>
            <person name="Raghuvanshi S."/>
            <person name="Mohanty A."/>
            <person name="Bharti A.K."/>
            <person name="Gaur A."/>
            <person name="Gupta V."/>
            <person name="Kumar D."/>
            <person name="Ravi V."/>
            <person name="Vij S."/>
            <person name="Kapur A."/>
            <person name="Khurana P."/>
            <person name="Khurana P."/>
            <person name="Khurana J.P."/>
            <person name="Tyagi A.K."/>
            <person name="Gaikwad K."/>
            <person name="Singh A."/>
            <person name="Dalal V."/>
            <person name="Srivastava S."/>
            <person name="Dixit A."/>
            <person name="Pal A.K."/>
            <person name="Ghazi I.A."/>
            <person name="Yadav M."/>
            <person name="Pandit A."/>
            <person name="Bhargava A."/>
            <person name="Sureshbabu K."/>
            <person name="Batra K."/>
            <person name="Sharma T.R."/>
            <person name="Mohapatra T."/>
            <person name="Singh N.K."/>
            <person name="Messing J."/>
            <person name="Nelson A.B."/>
            <person name="Fuks G."/>
            <person name="Kavchok S."/>
            <person name="Keizer G."/>
            <person name="Linton E."/>
            <person name="Llaca V."/>
            <person name="Song R."/>
            <person name="Tanyolac B."/>
            <person name="Young S."/>
            <person name="Ho-Il K."/>
            <person name="Hahn J.H."/>
            <person name="Sangsakoo G."/>
            <person name="Vanavichit A."/>
            <person name="de Mattos Luiz.A.T."/>
            <person name="Zimmer P.D."/>
            <person name="Malone G."/>
            <person name="Dellagostin O."/>
            <person name="de Oliveira A.C."/>
            <person name="Bevan M."/>
            <person name="Bancroft I."/>
            <person name="Minx P."/>
            <person name="Cordum H."/>
            <person name="Wilson R."/>
            <person name="Cheng Z."/>
            <person name="Jin W."/>
            <person name="Jiang J."/>
            <person name="Leong S.A."/>
            <person name="Iwama H."/>
            <person name="Gojobori T."/>
            <person name="Itoh T."/>
            <person name="Niimura Y."/>
            <person name="Fujii Y."/>
            <person name="Habara T."/>
            <person name="Sakai H."/>
            <person name="Sato Y."/>
            <person name="Wilson G."/>
            <person name="Kumar K."/>
            <person name="McCouch S."/>
            <person name="Juretic N."/>
            <person name="Hoen D."/>
            <person name="Wright S."/>
            <person name="Bruskiewich R."/>
            <person name="Bureau T."/>
            <person name="Miyao A."/>
            <person name="Hirochika H."/>
            <person name="Nishikawa T."/>
            <person name="Kadowaki K."/>
            <person name="Sugiura M."/>
            <person name="Burr B."/>
            <person name="Sasaki T."/>
        </authorList>
    </citation>
    <scope>NUCLEOTIDE SEQUENCE [LARGE SCALE GENOMIC DNA]</scope>
    <source>
        <strain evidence="3">cv. Nipponbare</strain>
    </source>
</reference>
<evidence type="ECO:0000256" key="1">
    <source>
        <dbReference type="SAM" id="MobiDB-lite"/>
    </source>
</evidence>
<feature type="region of interest" description="Disordered" evidence="1">
    <location>
        <begin position="190"/>
        <end position="274"/>
    </location>
</feature>
<reference evidence="3" key="2">
    <citation type="journal article" date="2008" name="Nucleic Acids Res.">
        <title>The rice annotation project database (RAP-DB): 2008 update.</title>
        <authorList>
            <consortium name="The rice annotation project (RAP)"/>
        </authorList>
    </citation>
    <scope>GENOME REANNOTATION</scope>
    <source>
        <strain evidence="3">cv. Nipponbare</strain>
    </source>
</reference>
<feature type="compositionally biased region" description="Low complexity" evidence="1">
    <location>
        <begin position="63"/>
        <end position="86"/>
    </location>
</feature>
<name>Q10IH7_ORYSJ</name>
<dbReference type="Gene3D" id="3.40.50.720">
    <property type="entry name" value="NAD(P)-binding Rossmann-like Domain"/>
    <property type="match status" value="1"/>
</dbReference>
<organism evidence="2 3">
    <name type="scientific">Oryza sativa subsp. japonica</name>
    <name type="common">Rice</name>
    <dbReference type="NCBI Taxonomy" id="39947"/>
    <lineage>
        <taxon>Eukaryota</taxon>
        <taxon>Viridiplantae</taxon>
        <taxon>Streptophyta</taxon>
        <taxon>Embryophyta</taxon>
        <taxon>Tracheophyta</taxon>
        <taxon>Spermatophyta</taxon>
        <taxon>Magnoliopsida</taxon>
        <taxon>Liliopsida</taxon>
        <taxon>Poales</taxon>
        <taxon>Poaceae</taxon>
        <taxon>BOP clade</taxon>
        <taxon>Oryzoideae</taxon>
        <taxon>Oryzeae</taxon>
        <taxon>Oryzinae</taxon>
        <taxon>Oryza</taxon>
        <taxon>Oryza sativa</taxon>
    </lineage>
</organism>
<feature type="compositionally biased region" description="Gly residues" evidence="1">
    <location>
        <begin position="38"/>
        <end position="47"/>
    </location>
</feature>
<dbReference type="AlphaFoldDB" id="Q10IH7"/>
<dbReference type="EMBL" id="AC137925">
    <property type="protein sequence ID" value="AAO73249.1"/>
    <property type="molecule type" value="Genomic_DNA"/>
</dbReference>